<dbReference type="InterPro" id="IPR000792">
    <property type="entry name" value="Tscrpt_reg_LuxR_C"/>
</dbReference>
<name>A0AAE3KXX7_9BACT</name>
<dbReference type="InterPro" id="IPR039420">
    <property type="entry name" value="WalR-like"/>
</dbReference>
<dbReference type="CDD" id="cd17535">
    <property type="entry name" value="REC_NarL-like"/>
    <property type="match status" value="1"/>
</dbReference>
<evidence type="ECO:0000259" key="5">
    <source>
        <dbReference type="PROSITE" id="PS50110"/>
    </source>
</evidence>
<dbReference type="Pfam" id="PF00196">
    <property type="entry name" value="GerE"/>
    <property type="match status" value="1"/>
</dbReference>
<evidence type="ECO:0000256" key="1">
    <source>
        <dbReference type="ARBA" id="ARBA00022553"/>
    </source>
</evidence>
<accession>A0AAE3KXX7</accession>
<organism evidence="6 7">
    <name type="scientific">Lacihabitans soyangensis</name>
    <dbReference type="NCBI Taxonomy" id="869394"/>
    <lineage>
        <taxon>Bacteria</taxon>
        <taxon>Pseudomonadati</taxon>
        <taxon>Bacteroidota</taxon>
        <taxon>Cytophagia</taxon>
        <taxon>Cytophagales</taxon>
        <taxon>Leadbetterellaceae</taxon>
        <taxon>Lacihabitans</taxon>
    </lineage>
</organism>
<evidence type="ECO:0000256" key="3">
    <source>
        <dbReference type="PROSITE-ProRule" id="PRU00169"/>
    </source>
</evidence>
<dbReference type="SMART" id="SM00448">
    <property type="entry name" value="REC"/>
    <property type="match status" value="1"/>
</dbReference>
<dbReference type="Pfam" id="PF00072">
    <property type="entry name" value="Response_reg"/>
    <property type="match status" value="1"/>
</dbReference>
<dbReference type="GO" id="GO:0006355">
    <property type="term" value="P:regulation of DNA-templated transcription"/>
    <property type="evidence" value="ECO:0007669"/>
    <property type="project" value="InterPro"/>
</dbReference>
<dbReference type="PRINTS" id="PR00038">
    <property type="entry name" value="HTHLUXR"/>
</dbReference>
<dbReference type="SUPFAM" id="SSF46894">
    <property type="entry name" value="C-terminal effector domain of the bipartite response regulators"/>
    <property type="match status" value="1"/>
</dbReference>
<feature type="domain" description="Response regulatory" evidence="5">
    <location>
        <begin position="3"/>
        <end position="119"/>
    </location>
</feature>
<keyword evidence="7" id="KW-1185">Reference proteome</keyword>
<evidence type="ECO:0000313" key="7">
    <source>
        <dbReference type="Proteomes" id="UP001204144"/>
    </source>
</evidence>
<feature type="modified residue" description="4-aspartylphosphate" evidence="3">
    <location>
        <position position="54"/>
    </location>
</feature>
<dbReference type="PROSITE" id="PS50110">
    <property type="entry name" value="RESPONSE_REGULATORY"/>
    <property type="match status" value="1"/>
</dbReference>
<dbReference type="GO" id="GO:0000160">
    <property type="term" value="P:phosphorelay signal transduction system"/>
    <property type="evidence" value="ECO:0007669"/>
    <property type="project" value="InterPro"/>
</dbReference>
<dbReference type="InterPro" id="IPR058245">
    <property type="entry name" value="NreC/VraR/RcsB-like_REC"/>
</dbReference>
<gene>
    <name evidence="6" type="ORF">EGI31_24165</name>
</gene>
<dbReference type="EMBL" id="RJUF01000194">
    <property type="protein sequence ID" value="MCP9766045.1"/>
    <property type="molecule type" value="Genomic_DNA"/>
</dbReference>
<reference evidence="6 7" key="1">
    <citation type="submission" date="2018-11" db="EMBL/GenBank/DDBJ databases">
        <title>Novel bacteria species description.</title>
        <authorList>
            <person name="Han J.-H."/>
        </authorList>
    </citation>
    <scope>NUCLEOTIDE SEQUENCE [LARGE SCALE GENOMIC DNA]</scope>
    <source>
        <strain evidence="6 7">KCTC23259</strain>
    </source>
</reference>
<dbReference type="SUPFAM" id="SSF52172">
    <property type="entry name" value="CheY-like"/>
    <property type="match status" value="1"/>
</dbReference>
<dbReference type="InterPro" id="IPR016032">
    <property type="entry name" value="Sig_transdc_resp-reg_C-effctor"/>
</dbReference>
<dbReference type="RefSeq" id="WP_255039751.1">
    <property type="nucleotide sequence ID" value="NZ_RJUF01000194.1"/>
</dbReference>
<dbReference type="AlphaFoldDB" id="A0AAE3KXX7"/>
<keyword evidence="2 6" id="KW-0238">DNA-binding</keyword>
<dbReference type="PANTHER" id="PTHR43214">
    <property type="entry name" value="TWO-COMPONENT RESPONSE REGULATOR"/>
    <property type="match status" value="1"/>
</dbReference>
<sequence>MIRVAIFEDNALINEGIRLMVESQADMLMAGAFRDARGVLNKIRKTKPDVVLMDINMPDVNGIEAVTEIKREFPEILVMMQTIFEDDDKVFAAICGGASGYMLKGTSPEKMLEAIREMTRGGSPMSPNIARKVLFIFQNQFKTNKEEYISLTPKEKEVLRCLVDGLSYKMIADKLSVTFHTVNDHIKNIYTKLHVNSAPEAVSKALKNKLL</sequence>
<evidence type="ECO:0000256" key="2">
    <source>
        <dbReference type="ARBA" id="ARBA00023125"/>
    </source>
</evidence>
<dbReference type="GO" id="GO:0003677">
    <property type="term" value="F:DNA binding"/>
    <property type="evidence" value="ECO:0007669"/>
    <property type="project" value="UniProtKB-KW"/>
</dbReference>
<comment type="caution">
    <text evidence="6">The sequence shown here is derived from an EMBL/GenBank/DDBJ whole genome shotgun (WGS) entry which is preliminary data.</text>
</comment>
<evidence type="ECO:0000259" key="4">
    <source>
        <dbReference type="PROSITE" id="PS50043"/>
    </source>
</evidence>
<dbReference type="InterPro" id="IPR011006">
    <property type="entry name" value="CheY-like_superfamily"/>
</dbReference>
<feature type="domain" description="HTH luxR-type" evidence="4">
    <location>
        <begin position="144"/>
        <end position="209"/>
    </location>
</feature>
<dbReference type="Gene3D" id="3.40.50.2300">
    <property type="match status" value="1"/>
</dbReference>
<protein>
    <submittedName>
        <fullName evidence="6">DNA-binding response regulator</fullName>
    </submittedName>
</protein>
<dbReference type="Proteomes" id="UP001204144">
    <property type="component" value="Unassembled WGS sequence"/>
</dbReference>
<proteinExistence type="predicted"/>
<dbReference type="PROSITE" id="PS00622">
    <property type="entry name" value="HTH_LUXR_1"/>
    <property type="match status" value="1"/>
</dbReference>
<dbReference type="SMART" id="SM00421">
    <property type="entry name" value="HTH_LUXR"/>
    <property type="match status" value="1"/>
</dbReference>
<keyword evidence="1 3" id="KW-0597">Phosphoprotein</keyword>
<dbReference type="InterPro" id="IPR001789">
    <property type="entry name" value="Sig_transdc_resp-reg_receiver"/>
</dbReference>
<dbReference type="CDD" id="cd06170">
    <property type="entry name" value="LuxR_C_like"/>
    <property type="match status" value="1"/>
</dbReference>
<dbReference type="PROSITE" id="PS50043">
    <property type="entry name" value="HTH_LUXR_2"/>
    <property type="match status" value="1"/>
</dbReference>
<evidence type="ECO:0000313" key="6">
    <source>
        <dbReference type="EMBL" id="MCP9766045.1"/>
    </source>
</evidence>